<dbReference type="Gene3D" id="3.30.465.10">
    <property type="match status" value="1"/>
</dbReference>
<organism evidence="5 6">
    <name type="scientific">Planococcus massiliensis</name>
    <dbReference type="NCBI Taxonomy" id="1499687"/>
    <lineage>
        <taxon>Bacteria</taxon>
        <taxon>Bacillati</taxon>
        <taxon>Bacillota</taxon>
        <taxon>Bacilli</taxon>
        <taxon>Bacillales</taxon>
        <taxon>Caryophanaceae</taxon>
        <taxon>Planococcus</taxon>
    </lineage>
</organism>
<dbReference type="Pfam" id="PF04030">
    <property type="entry name" value="ALO"/>
    <property type="match status" value="1"/>
</dbReference>
<dbReference type="Gene3D" id="1.10.45.10">
    <property type="entry name" value="Vanillyl-alcohol Oxidase, Chain A, domain 4"/>
    <property type="match status" value="1"/>
</dbReference>
<dbReference type="PANTHER" id="PTHR43762:SF1">
    <property type="entry name" value="D-ARABINONO-1,4-LACTONE OXIDASE"/>
    <property type="match status" value="1"/>
</dbReference>
<keyword evidence="3" id="KW-0560">Oxidoreductase</keyword>
<keyword evidence="1" id="KW-0285">Flavoprotein</keyword>
<dbReference type="SUPFAM" id="SSF56176">
    <property type="entry name" value="FAD-binding/transporter-associated domain-like"/>
    <property type="match status" value="1"/>
</dbReference>
<dbReference type="Pfam" id="PF01565">
    <property type="entry name" value="FAD_binding_4"/>
    <property type="match status" value="1"/>
</dbReference>
<accession>A0A098EHR8</accession>
<name>A0A098EHR8_9BACL</name>
<dbReference type="GO" id="GO:0016020">
    <property type="term" value="C:membrane"/>
    <property type="evidence" value="ECO:0007669"/>
    <property type="project" value="InterPro"/>
</dbReference>
<gene>
    <name evidence="5" type="primary">dprE1</name>
    <name evidence="5" type="ORF">BN1080_00271</name>
</gene>
<dbReference type="InterPro" id="IPR006094">
    <property type="entry name" value="Oxid_FAD_bind_N"/>
</dbReference>
<dbReference type="PROSITE" id="PS51387">
    <property type="entry name" value="FAD_PCMH"/>
    <property type="match status" value="1"/>
</dbReference>
<dbReference type="PANTHER" id="PTHR43762">
    <property type="entry name" value="L-GULONOLACTONE OXIDASE"/>
    <property type="match status" value="1"/>
</dbReference>
<dbReference type="InterPro" id="IPR016171">
    <property type="entry name" value="Vanillyl_alc_oxidase_C-sub2"/>
</dbReference>
<dbReference type="GO" id="GO:0071949">
    <property type="term" value="F:FAD binding"/>
    <property type="evidence" value="ECO:0007669"/>
    <property type="project" value="InterPro"/>
</dbReference>
<dbReference type="OrthoDB" id="9768764at2"/>
<dbReference type="InterPro" id="IPR016169">
    <property type="entry name" value="FAD-bd_PCMH_sub2"/>
</dbReference>
<evidence type="ECO:0000313" key="6">
    <source>
        <dbReference type="Proteomes" id="UP000043699"/>
    </source>
</evidence>
<dbReference type="STRING" id="1499687.BN1080_00271"/>
<protein>
    <submittedName>
        <fullName evidence="5">Putative decaprenylphosphoryl-beta-D-ribose oxidase</fullName>
    </submittedName>
</protein>
<proteinExistence type="predicted"/>
<dbReference type="RefSeq" id="WP_052649806.1">
    <property type="nucleotide sequence ID" value="NZ_CCXS01000001.1"/>
</dbReference>
<keyword evidence="6" id="KW-1185">Reference proteome</keyword>
<dbReference type="GO" id="GO:0003885">
    <property type="term" value="F:D-arabinono-1,4-lactone oxidase activity"/>
    <property type="evidence" value="ECO:0007669"/>
    <property type="project" value="InterPro"/>
</dbReference>
<evidence type="ECO:0000259" key="4">
    <source>
        <dbReference type="PROSITE" id="PS51387"/>
    </source>
</evidence>
<dbReference type="EMBL" id="CCXS01000001">
    <property type="protein sequence ID" value="CEG21362.1"/>
    <property type="molecule type" value="Genomic_DNA"/>
</dbReference>
<dbReference type="InterPro" id="IPR016164">
    <property type="entry name" value="FAD-linked_Oxase-like_C"/>
</dbReference>
<evidence type="ECO:0000256" key="1">
    <source>
        <dbReference type="ARBA" id="ARBA00022630"/>
    </source>
</evidence>
<dbReference type="InterPro" id="IPR007173">
    <property type="entry name" value="ALO_C"/>
</dbReference>
<dbReference type="InterPro" id="IPR036318">
    <property type="entry name" value="FAD-bd_PCMH-like_sf"/>
</dbReference>
<reference evidence="5 6" key="1">
    <citation type="submission" date="2014-09" db="EMBL/GenBank/DDBJ databases">
        <authorList>
            <person name="Urmite Genomes Urmite Genomes"/>
        </authorList>
    </citation>
    <scope>NUCLEOTIDE SEQUENCE [LARGE SCALE GENOMIC DNA]</scope>
    <source>
        <strain evidence="5 6">ES2</strain>
    </source>
</reference>
<dbReference type="AlphaFoldDB" id="A0A098EHR8"/>
<evidence type="ECO:0000256" key="3">
    <source>
        <dbReference type="ARBA" id="ARBA00023002"/>
    </source>
</evidence>
<dbReference type="InterPro" id="IPR016166">
    <property type="entry name" value="FAD-bd_PCMH"/>
</dbReference>
<dbReference type="SUPFAM" id="SSF55103">
    <property type="entry name" value="FAD-linked oxidases, C-terminal domain"/>
    <property type="match status" value="1"/>
</dbReference>
<evidence type="ECO:0000313" key="5">
    <source>
        <dbReference type="EMBL" id="CEG21362.1"/>
    </source>
</evidence>
<sequence length="475" mass="54562">MKRYLMLIAYVLLFAASLYYFTEQSAGPVVEDRSRLLPVKMKAIKAGDSFSAIQQIVWDADAAGDAISIAGMQHSQGGHTEYPDGILLDMKPYNQILDFDEEQKTITVQSGATWADIQERIHPYGLALKVSQSQNIFTVGGSISVNAHGLDIRNHGLIDTIESMRLLDANGDILEISEDQNAEMFKAAVGGYGLMGVILDVTLKLTDDALYQIESEQLSYKEYSEYFKEKIKDENVKMHLARISISPESFLEEMYVMNYSEAAEQDLLREPEKLKEETLIAVPKFFLGLARLNDEGKEAFWKTQKTYAKSVNGKKISRNNVMRSDSEFMEYSHPKNTEVLQEYFVPVDNFEAYIDDLRKTLAKEESFNLLNITIRYVEENEKAVLSYAKQDMFSLVLLINQGTDSESIEDTGRVIRNMIDVTLDHEGSYYLPYYGYPTKEQMAEAYPRTKEFFELKRKYDPEERFMNLFYEEYKQ</sequence>
<dbReference type="Proteomes" id="UP000043699">
    <property type="component" value="Unassembled WGS sequence"/>
</dbReference>
<keyword evidence="2" id="KW-0274">FAD</keyword>
<feature type="domain" description="FAD-binding PCMH-type" evidence="4">
    <location>
        <begin position="36"/>
        <end position="208"/>
    </location>
</feature>
<evidence type="ECO:0000256" key="2">
    <source>
        <dbReference type="ARBA" id="ARBA00022827"/>
    </source>
</evidence>
<dbReference type="InterPro" id="IPR010031">
    <property type="entry name" value="FAD_lactone_oxidase-like"/>
</dbReference>